<dbReference type="RefSeq" id="WP_251412322.1">
    <property type="nucleotide sequence ID" value="NZ_JAMQGM010000018.1"/>
</dbReference>
<keyword evidence="2" id="KW-1185">Reference proteome</keyword>
<comment type="caution">
    <text evidence="1">The sequence shown here is derived from an EMBL/GenBank/DDBJ whole genome shotgun (WGS) entry which is preliminary data.</text>
</comment>
<evidence type="ECO:0000313" key="2">
    <source>
        <dbReference type="Proteomes" id="UP001167160"/>
    </source>
</evidence>
<proteinExistence type="predicted"/>
<accession>A0ABT0X688</accession>
<dbReference type="Proteomes" id="UP001167160">
    <property type="component" value="Unassembled WGS sequence"/>
</dbReference>
<name>A0ABT0X688_9ACTN</name>
<evidence type="ECO:0008006" key="3">
    <source>
        <dbReference type="Google" id="ProtNLM"/>
    </source>
</evidence>
<protein>
    <recommendedName>
        <fullName evidence="3">Tetratricopeptide repeat protein</fullName>
    </recommendedName>
</protein>
<dbReference type="EMBL" id="JAMQGM010000018">
    <property type="protein sequence ID" value="MCM2577443.1"/>
    <property type="molecule type" value="Genomic_DNA"/>
</dbReference>
<sequence length="136" mass="15080">MLHHGGDREEARNRLALLWQEISDNGDAFHRCTLAHYLADMQDDPADELAWDLRALQAAEQASVAGPSHGENPAVRALYASLHLNLAADYARLNRPDEARLHLDMAWRASTALPDDRYAQGVRTAIGRMELRLAGG</sequence>
<reference evidence="1" key="1">
    <citation type="journal article" date="2023" name="Int. J. Syst. Evol. Microbiol.">
        <title>Streptomyces meridianus sp. nov. isolated from brackish water of the Tagus estuary in Alcochete, Portugal.</title>
        <authorList>
            <person name="Santos J.D.N."/>
            <person name="Klimek D."/>
            <person name="Calusinska M."/>
            <person name="Lobo Da Cunha A."/>
            <person name="Catita J."/>
            <person name="Goncalves H."/>
            <person name="Gonzalez I."/>
            <person name="Reyes F."/>
            <person name="Lage O.M."/>
        </authorList>
    </citation>
    <scope>NUCLEOTIDE SEQUENCE</scope>
    <source>
        <strain evidence="1">MTZ3.1</strain>
    </source>
</reference>
<evidence type="ECO:0000313" key="1">
    <source>
        <dbReference type="EMBL" id="MCM2577443.1"/>
    </source>
</evidence>
<gene>
    <name evidence="1" type="ORF">M1E25_08765</name>
</gene>
<organism evidence="1 2">
    <name type="scientific">Streptomyces meridianus</name>
    <dbReference type="NCBI Taxonomy" id="2938945"/>
    <lineage>
        <taxon>Bacteria</taxon>
        <taxon>Bacillati</taxon>
        <taxon>Actinomycetota</taxon>
        <taxon>Actinomycetes</taxon>
        <taxon>Kitasatosporales</taxon>
        <taxon>Streptomycetaceae</taxon>
        <taxon>Streptomyces</taxon>
    </lineage>
</organism>